<keyword evidence="6" id="KW-1185">Reference proteome</keyword>
<dbReference type="SUPFAM" id="SSF53335">
    <property type="entry name" value="S-adenosyl-L-methionine-dependent methyltransferases"/>
    <property type="match status" value="1"/>
</dbReference>
<name>A0A6A6XVQ9_9PLEO</name>
<dbReference type="EMBL" id="MU001747">
    <property type="protein sequence ID" value="KAF2800469.1"/>
    <property type="molecule type" value="Genomic_DNA"/>
</dbReference>
<proteinExistence type="predicted"/>
<sequence length="387" mass="44253">MVPSVLQAQAHIVEACTELQALVEAPLPYLMRVTSPRNNALWIALHTIYRFNITTHLSLSEELSFSELAQRCGMEESDLRRVIRTAISHHVFLEPRKGFVAHSATSRLIAENELVQNWLGFVCEDHWPQAVKAAEAFEKWPGSQETDQVAFQLANAGGMDLWETLKTDEKRQQRFNRAMVLLQSHPAVSVEHLFTFLGWDSEHWPRTVVDIGGNQGKLSIDLLRRYPQISCCVQDLPSVVDGAKIPEDLTGRLTFTAHDFFTEQPRKNADVYYFRAVLHDWSNKYVVLILKNLIPALKDGARVIINEMCLPEPGVLHFHYDQLLRGYDLTMKTTQNGAERDATEWEKLFQSADRRFKLLRVESSPDSMLSMIEFCWNAEDNSTIVAE</sequence>
<dbReference type="AlphaFoldDB" id="A0A6A6XVQ9"/>
<reference evidence="5" key="1">
    <citation type="journal article" date="2020" name="Stud. Mycol.">
        <title>101 Dothideomycetes genomes: a test case for predicting lifestyles and emergence of pathogens.</title>
        <authorList>
            <person name="Haridas S."/>
            <person name="Albert R."/>
            <person name="Binder M."/>
            <person name="Bloem J."/>
            <person name="Labutti K."/>
            <person name="Salamov A."/>
            <person name="Andreopoulos B."/>
            <person name="Baker S."/>
            <person name="Barry K."/>
            <person name="Bills G."/>
            <person name="Bluhm B."/>
            <person name="Cannon C."/>
            <person name="Castanera R."/>
            <person name="Culley D."/>
            <person name="Daum C."/>
            <person name="Ezra D."/>
            <person name="Gonzalez J."/>
            <person name="Henrissat B."/>
            <person name="Kuo A."/>
            <person name="Liang C."/>
            <person name="Lipzen A."/>
            <person name="Lutzoni F."/>
            <person name="Magnuson J."/>
            <person name="Mondo S."/>
            <person name="Nolan M."/>
            <person name="Ohm R."/>
            <person name="Pangilinan J."/>
            <person name="Park H.-J."/>
            <person name="Ramirez L."/>
            <person name="Alfaro M."/>
            <person name="Sun H."/>
            <person name="Tritt A."/>
            <person name="Yoshinaga Y."/>
            <person name="Zwiers L.-H."/>
            <person name="Turgeon B."/>
            <person name="Goodwin S."/>
            <person name="Spatafora J."/>
            <person name="Crous P."/>
            <person name="Grigoriev I."/>
        </authorList>
    </citation>
    <scope>NUCLEOTIDE SEQUENCE</scope>
    <source>
        <strain evidence="5">CBS 109.77</strain>
    </source>
</reference>
<dbReference type="Gene3D" id="1.10.10.10">
    <property type="entry name" value="Winged helix-like DNA-binding domain superfamily/Winged helix DNA-binding domain"/>
    <property type="match status" value="1"/>
</dbReference>
<dbReference type="GO" id="GO:0008171">
    <property type="term" value="F:O-methyltransferase activity"/>
    <property type="evidence" value="ECO:0007669"/>
    <property type="project" value="InterPro"/>
</dbReference>
<keyword evidence="1 5" id="KW-0489">Methyltransferase</keyword>
<evidence type="ECO:0000256" key="2">
    <source>
        <dbReference type="ARBA" id="ARBA00022679"/>
    </source>
</evidence>
<protein>
    <submittedName>
        <fullName evidence="5">Putative hydroxyindole O-methyltransferase</fullName>
    </submittedName>
</protein>
<evidence type="ECO:0000256" key="1">
    <source>
        <dbReference type="ARBA" id="ARBA00022603"/>
    </source>
</evidence>
<dbReference type="GO" id="GO:0032259">
    <property type="term" value="P:methylation"/>
    <property type="evidence" value="ECO:0007669"/>
    <property type="project" value="UniProtKB-KW"/>
</dbReference>
<dbReference type="PROSITE" id="PS51683">
    <property type="entry name" value="SAM_OMT_II"/>
    <property type="match status" value="1"/>
</dbReference>
<keyword evidence="2 5" id="KW-0808">Transferase</keyword>
<evidence type="ECO:0000313" key="5">
    <source>
        <dbReference type="EMBL" id="KAF2800469.1"/>
    </source>
</evidence>
<dbReference type="InterPro" id="IPR016461">
    <property type="entry name" value="COMT-like"/>
</dbReference>
<dbReference type="InterPro" id="IPR029063">
    <property type="entry name" value="SAM-dependent_MTases_sf"/>
</dbReference>
<evidence type="ECO:0000313" key="6">
    <source>
        <dbReference type="Proteomes" id="UP000799757"/>
    </source>
</evidence>
<dbReference type="InterPro" id="IPR036388">
    <property type="entry name" value="WH-like_DNA-bd_sf"/>
</dbReference>
<dbReference type="PANTHER" id="PTHR43712:SF12">
    <property type="entry name" value="STERIGMATOCYSTIN 8-O-METHYLTRANSFERASE"/>
    <property type="match status" value="1"/>
</dbReference>
<organism evidence="5 6">
    <name type="scientific">Melanomma pulvis-pyrius CBS 109.77</name>
    <dbReference type="NCBI Taxonomy" id="1314802"/>
    <lineage>
        <taxon>Eukaryota</taxon>
        <taxon>Fungi</taxon>
        <taxon>Dikarya</taxon>
        <taxon>Ascomycota</taxon>
        <taxon>Pezizomycotina</taxon>
        <taxon>Dothideomycetes</taxon>
        <taxon>Pleosporomycetidae</taxon>
        <taxon>Pleosporales</taxon>
        <taxon>Melanommataceae</taxon>
        <taxon>Melanomma</taxon>
    </lineage>
</organism>
<evidence type="ECO:0000256" key="3">
    <source>
        <dbReference type="ARBA" id="ARBA00022691"/>
    </source>
</evidence>
<dbReference type="Gene3D" id="3.40.50.150">
    <property type="entry name" value="Vaccinia Virus protein VP39"/>
    <property type="match status" value="1"/>
</dbReference>
<dbReference type="SUPFAM" id="SSF46785">
    <property type="entry name" value="Winged helix' DNA-binding domain"/>
    <property type="match status" value="1"/>
</dbReference>
<accession>A0A6A6XVQ9</accession>
<dbReference type="InterPro" id="IPR001077">
    <property type="entry name" value="COMT_C"/>
</dbReference>
<dbReference type="OrthoDB" id="1606438at2759"/>
<dbReference type="Proteomes" id="UP000799757">
    <property type="component" value="Unassembled WGS sequence"/>
</dbReference>
<dbReference type="PANTHER" id="PTHR43712">
    <property type="entry name" value="PUTATIVE (AFU_ORTHOLOGUE AFUA_4G14580)-RELATED"/>
    <property type="match status" value="1"/>
</dbReference>
<gene>
    <name evidence="5" type="ORF">K505DRAFT_404012</name>
</gene>
<dbReference type="Pfam" id="PF00891">
    <property type="entry name" value="Methyltransf_2"/>
    <property type="match status" value="1"/>
</dbReference>
<keyword evidence="3" id="KW-0949">S-adenosyl-L-methionine</keyword>
<dbReference type="InterPro" id="IPR036390">
    <property type="entry name" value="WH_DNA-bd_sf"/>
</dbReference>
<evidence type="ECO:0000259" key="4">
    <source>
        <dbReference type="Pfam" id="PF00891"/>
    </source>
</evidence>
<feature type="domain" description="O-methyltransferase C-terminal" evidence="4">
    <location>
        <begin position="154"/>
        <end position="352"/>
    </location>
</feature>